<reference evidence="2 3" key="1">
    <citation type="journal article" date="2015" name="Stand. Genomic Sci.">
        <title>Genomic Encyclopedia of Bacterial and Archaeal Type Strains, Phase III: the genomes of soil and plant-associated and newly described type strains.</title>
        <authorList>
            <person name="Whitman W.B."/>
            <person name="Woyke T."/>
            <person name="Klenk H.P."/>
            <person name="Zhou Y."/>
            <person name="Lilburn T.G."/>
            <person name="Beck B.J."/>
            <person name="De Vos P."/>
            <person name="Vandamme P."/>
            <person name="Eisen J.A."/>
            <person name="Garrity G."/>
            <person name="Hugenholtz P."/>
            <person name="Kyrpides N.C."/>
        </authorList>
    </citation>
    <scope>NUCLEOTIDE SEQUENCE [LARGE SCALE GENOMIC DNA]</scope>
    <source>
        <strain evidence="2 3">CECT 8445</strain>
    </source>
</reference>
<keyword evidence="1" id="KW-1133">Transmembrane helix</keyword>
<sequence>MENDNLNTIWNKQNDSLQIDSPSKLIKIAKNQRKGQILSLAIMATTVVVLIAFTIYTKTNQWNDFALGLTLMISSLFFRIILEMFTLFRKDNQLVSLDSKTYQDYLKKHYKDRLTINYIITPLCFIAYVYGFIKLLPFFKVEFSNGFYTYILVSGIVSLLVILYIIIKSILKENRFLQELKQKK</sequence>
<dbReference type="EMBL" id="SMGI01000002">
    <property type="protein sequence ID" value="TCK67842.1"/>
    <property type="molecule type" value="Genomic_DNA"/>
</dbReference>
<feature type="transmembrane region" description="Helical" evidence="1">
    <location>
        <begin position="116"/>
        <end position="135"/>
    </location>
</feature>
<comment type="caution">
    <text evidence="2">The sequence shown here is derived from an EMBL/GenBank/DDBJ whole genome shotgun (WGS) entry which is preliminary data.</text>
</comment>
<evidence type="ECO:0000313" key="2">
    <source>
        <dbReference type="EMBL" id="TCK67842.1"/>
    </source>
</evidence>
<feature type="transmembrane region" description="Helical" evidence="1">
    <location>
        <begin position="147"/>
        <end position="167"/>
    </location>
</feature>
<dbReference type="Proteomes" id="UP000295714">
    <property type="component" value="Unassembled WGS sequence"/>
</dbReference>
<dbReference type="OrthoDB" id="659392at2"/>
<dbReference type="AlphaFoldDB" id="A0A4R1KS38"/>
<gene>
    <name evidence="2" type="ORF">DFQ05_1624</name>
</gene>
<dbReference type="RefSeq" id="WP_132704872.1">
    <property type="nucleotide sequence ID" value="NZ_SMGI01000002.1"/>
</dbReference>
<keyword evidence="1" id="KW-0472">Membrane</keyword>
<name>A0A4R1KS38_9FLAO</name>
<accession>A0A4R1KS38</accession>
<dbReference type="SUPFAM" id="SSF103473">
    <property type="entry name" value="MFS general substrate transporter"/>
    <property type="match status" value="1"/>
</dbReference>
<evidence type="ECO:0000256" key="1">
    <source>
        <dbReference type="SAM" id="Phobius"/>
    </source>
</evidence>
<keyword evidence="3" id="KW-1185">Reference proteome</keyword>
<dbReference type="InterPro" id="IPR036259">
    <property type="entry name" value="MFS_trans_sf"/>
</dbReference>
<evidence type="ECO:0000313" key="3">
    <source>
        <dbReference type="Proteomes" id="UP000295714"/>
    </source>
</evidence>
<feature type="transmembrane region" description="Helical" evidence="1">
    <location>
        <begin position="37"/>
        <end position="56"/>
    </location>
</feature>
<feature type="transmembrane region" description="Helical" evidence="1">
    <location>
        <begin position="62"/>
        <end position="82"/>
    </location>
</feature>
<proteinExistence type="predicted"/>
<protein>
    <recommendedName>
        <fullName evidence="4">DUF3278 domain-containing protein</fullName>
    </recommendedName>
</protein>
<evidence type="ECO:0008006" key="4">
    <source>
        <dbReference type="Google" id="ProtNLM"/>
    </source>
</evidence>
<keyword evidence="1" id="KW-0812">Transmembrane</keyword>
<organism evidence="2 3">
    <name type="scientific">Winogradskyella wandonensis</name>
    <dbReference type="NCBI Taxonomy" id="1442586"/>
    <lineage>
        <taxon>Bacteria</taxon>
        <taxon>Pseudomonadati</taxon>
        <taxon>Bacteroidota</taxon>
        <taxon>Flavobacteriia</taxon>
        <taxon>Flavobacteriales</taxon>
        <taxon>Flavobacteriaceae</taxon>
        <taxon>Winogradskyella</taxon>
    </lineage>
</organism>